<name>A0A0V0QCY2_PSEPJ</name>
<protein>
    <submittedName>
        <fullName evidence="2">Uncharacterized protein</fullName>
    </submittedName>
</protein>
<gene>
    <name evidence="2" type="ORF">PPERSA_07247</name>
</gene>
<dbReference type="InParanoid" id="A0A0V0QCY2"/>
<dbReference type="EMBL" id="LDAU01000196">
    <property type="protein sequence ID" value="KRX00050.1"/>
    <property type="molecule type" value="Genomic_DNA"/>
</dbReference>
<evidence type="ECO:0000256" key="1">
    <source>
        <dbReference type="SAM" id="MobiDB-lite"/>
    </source>
</evidence>
<feature type="region of interest" description="Disordered" evidence="1">
    <location>
        <begin position="463"/>
        <end position="518"/>
    </location>
</feature>
<sequence>MGIGQKNLQGQKDLNKLTKGIIEGNSDFFDQVKYNLVEDNVSLNQKLKNDLKWAKQSLIFHQNLSNKNENKKMNTKLSKFQNLMQQSKVYSQMVDEYSDNFFDKKKFLLSYEKNQSGLFNQNNFNSQNNLSGQKQSGERSFSYLGSQKSQNQLYLPSVEEASVCSKDSKNGKTNQNKKIEISKKKEKIQNNKKNEDKYLSEKKKENSDKIDQNMENLSFCSFNFVTRSQPQSQPQGKQNINSQNQEKEFNFSFGSEEKEKENGKKQKQNQEQFSLMHFLKKQAFGFGSQKENSRCVSPFYKIENDELEKTEDQFNKENKNFKGNYQNNDLNDNISDQSLFQSGKQFSPNKKIQVFYSDRIQQKSETGLFKLPQLKNLNKEKRFLTPLVKRNIDMDLDNVQNQNQDGKIRSFSQLGGKICRNKSLSEKTKLVSYSQKQRGRNLYYCFVSPLKIGQNLTYKRLEASGNQNQKNDNNKKNDQNEFDKNDKKNDLNKSENNNNYKKNDINKSDSDKNINNNNKNFDNEIVNLDLNQVLNKSDNNLNNAK</sequence>
<evidence type="ECO:0000313" key="2">
    <source>
        <dbReference type="EMBL" id="KRX00050.1"/>
    </source>
</evidence>
<accession>A0A0V0QCY2</accession>
<feature type="region of interest" description="Disordered" evidence="1">
    <location>
        <begin position="164"/>
        <end position="211"/>
    </location>
</feature>
<feature type="compositionally biased region" description="Basic and acidic residues" evidence="1">
    <location>
        <begin position="472"/>
        <end position="493"/>
    </location>
</feature>
<dbReference type="Proteomes" id="UP000054937">
    <property type="component" value="Unassembled WGS sequence"/>
</dbReference>
<feature type="compositionally biased region" description="Basic and acidic residues" evidence="1">
    <location>
        <begin position="177"/>
        <end position="211"/>
    </location>
</feature>
<keyword evidence="3" id="KW-1185">Reference proteome</keyword>
<feature type="compositionally biased region" description="Low complexity" evidence="1">
    <location>
        <begin position="120"/>
        <end position="133"/>
    </location>
</feature>
<proteinExistence type="predicted"/>
<evidence type="ECO:0000313" key="3">
    <source>
        <dbReference type="Proteomes" id="UP000054937"/>
    </source>
</evidence>
<dbReference type="AlphaFoldDB" id="A0A0V0QCY2"/>
<comment type="caution">
    <text evidence="2">The sequence shown here is derived from an EMBL/GenBank/DDBJ whole genome shotgun (WGS) entry which is preliminary data.</text>
</comment>
<feature type="region of interest" description="Disordered" evidence="1">
    <location>
        <begin position="120"/>
        <end position="139"/>
    </location>
</feature>
<reference evidence="2 3" key="1">
    <citation type="journal article" date="2015" name="Sci. Rep.">
        <title>Genome of the facultative scuticociliatosis pathogen Pseudocohnilembus persalinus provides insight into its virulence through horizontal gene transfer.</title>
        <authorList>
            <person name="Xiong J."/>
            <person name="Wang G."/>
            <person name="Cheng J."/>
            <person name="Tian M."/>
            <person name="Pan X."/>
            <person name="Warren A."/>
            <person name="Jiang C."/>
            <person name="Yuan D."/>
            <person name="Miao W."/>
        </authorList>
    </citation>
    <scope>NUCLEOTIDE SEQUENCE [LARGE SCALE GENOMIC DNA]</scope>
    <source>
        <strain evidence="2">36N120E</strain>
    </source>
</reference>
<feature type="compositionally biased region" description="Basic and acidic residues" evidence="1">
    <location>
        <begin position="501"/>
        <end position="512"/>
    </location>
</feature>
<organism evidence="2 3">
    <name type="scientific">Pseudocohnilembus persalinus</name>
    <name type="common">Ciliate</name>
    <dbReference type="NCBI Taxonomy" id="266149"/>
    <lineage>
        <taxon>Eukaryota</taxon>
        <taxon>Sar</taxon>
        <taxon>Alveolata</taxon>
        <taxon>Ciliophora</taxon>
        <taxon>Intramacronucleata</taxon>
        <taxon>Oligohymenophorea</taxon>
        <taxon>Scuticociliatia</taxon>
        <taxon>Philasterida</taxon>
        <taxon>Pseudocohnilembidae</taxon>
        <taxon>Pseudocohnilembus</taxon>
    </lineage>
</organism>